<gene>
    <name evidence="8" type="ORF">GCM10011339_36470</name>
</gene>
<accession>A0ABQ1VA98</accession>
<evidence type="ECO:0000256" key="4">
    <source>
        <dbReference type="ARBA" id="ARBA00023014"/>
    </source>
</evidence>
<dbReference type="Proteomes" id="UP000647339">
    <property type="component" value="Unassembled WGS sequence"/>
</dbReference>
<evidence type="ECO:0000313" key="9">
    <source>
        <dbReference type="Proteomes" id="UP000647339"/>
    </source>
</evidence>
<dbReference type="Gene3D" id="2.102.10.10">
    <property type="entry name" value="Rieske [2Fe-2S] iron-sulphur domain"/>
    <property type="match status" value="1"/>
</dbReference>
<dbReference type="InterPro" id="IPR036922">
    <property type="entry name" value="Rieske_2Fe-2S_sf"/>
</dbReference>
<dbReference type="RefSeq" id="WP_015267858.1">
    <property type="nucleotide sequence ID" value="NZ_BMIU01000021.1"/>
</dbReference>
<evidence type="ECO:0000259" key="7">
    <source>
        <dbReference type="PROSITE" id="PS51296"/>
    </source>
</evidence>
<dbReference type="EMBL" id="BMIU01000021">
    <property type="protein sequence ID" value="GGF44684.1"/>
    <property type="molecule type" value="Genomic_DNA"/>
</dbReference>
<keyword evidence="3" id="KW-0408">Iron</keyword>
<evidence type="ECO:0000256" key="2">
    <source>
        <dbReference type="ARBA" id="ARBA00022723"/>
    </source>
</evidence>
<reference evidence="9" key="1">
    <citation type="journal article" date="2019" name="Int. J. Syst. Evol. Microbiol.">
        <title>The Global Catalogue of Microorganisms (GCM) 10K type strain sequencing project: providing services to taxonomists for standard genome sequencing and annotation.</title>
        <authorList>
            <consortium name="The Broad Institute Genomics Platform"/>
            <consortium name="The Broad Institute Genome Sequencing Center for Infectious Disease"/>
            <person name="Wu L."/>
            <person name="Ma J."/>
        </authorList>
    </citation>
    <scope>NUCLEOTIDE SEQUENCE [LARGE SCALE GENOMIC DNA]</scope>
    <source>
        <strain evidence="9">CGMCC 1.15407</strain>
    </source>
</reference>
<keyword evidence="5" id="KW-1015">Disulfide bond</keyword>
<keyword evidence="9" id="KW-1185">Reference proteome</keyword>
<organism evidence="8 9">
    <name type="scientific">Echinicola rosea</name>
    <dbReference type="NCBI Taxonomy" id="1807691"/>
    <lineage>
        <taxon>Bacteria</taxon>
        <taxon>Pseudomonadati</taxon>
        <taxon>Bacteroidota</taxon>
        <taxon>Cytophagia</taxon>
        <taxon>Cytophagales</taxon>
        <taxon>Cyclobacteriaceae</taxon>
        <taxon>Echinicola</taxon>
    </lineage>
</organism>
<keyword evidence="4" id="KW-0411">Iron-sulfur</keyword>
<proteinExistence type="predicted"/>
<dbReference type="InterPro" id="IPR017941">
    <property type="entry name" value="Rieske_2Fe-2S"/>
</dbReference>
<dbReference type="PRINTS" id="PR00162">
    <property type="entry name" value="RIESKE"/>
</dbReference>
<evidence type="ECO:0000313" key="8">
    <source>
        <dbReference type="EMBL" id="GGF44684.1"/>
    </source>
</evidence>
<dbReference type="CDD" id="cd03467">
    <property type="entry name" value="Rieske"/>
    <property type="match status" value="1"/>
</dbReference>
<name>A0ABQ1VA98_9BACT</name>
<comment type="cofactor">
    <cofactor evidence="6">
        <name>[2Fe-2S] cluster</name>
        <dbReference type="ChEBI" id="CHEBI:190135"/>
    </cofactor>
</comment>
<dbReference type="PROSITE" id="PS51296">
    <property type="entry name" value="RIESKE"/>
    <property type="match status" value="1"/>
</dbReference>
<dbReference type="InterPro" id="IPR014349">
    <property type="entry name" value="Rieske_Fe-S_prot"/>
</dbReference>
<evidence type="ECO:0000256" key="6">
    <source>
        <dbReference type="ARBA" id="ARBA00034078"/>
    </source>
</evidence>
<dbReference type="PANTHER" id="PTHR10134">
    <property type="entry name" value="CYTOCHROME B-C1 COMPLEX SUBUNIT RIESKE, MITOCHONDRIAL"/>
    <property type="match status" value="1"/>
</dbReference>
<feature type="domain" description="Rieske" evidence="7">
    <location>
        <begin position="48"/>
        <end position="140"/>
    </location>
</feature>
<keyword evidence="1" id="KW-0001">2Fe-2S</keyword>
<dbReference type="SUPFAM" id="SSF50022">
    <property type="entry name" value="ISP domain"/>
    <property type="match status" value="1"/>
</dbReference>
<keyword evidence="2" id="KW-0479">Metal-binding</keyword>
<dbReference type="PROSITE" id="PS51257">
    <property type="entry name" value="PROKAR_LIPOPROTEIN"/>
    <property type="match status" value="1"/>
</dbReference>
<dbReference type="Pfam" id="PF00355">
    <property type="entry name" value="Rieske"/>
    <property type="match status" value="1"/>
</dbReference>
<sequence>MDRKEFLRLMGGSCLAAAGITTFFSGCTSIHKVSALISDNKLKLSKSEFSTDQEKLLEVVLVRATSLAFPIALYRINPKEYIALWMECTHKGCEVNAQPNYLVCPCHGSEFDSKGNVLQGPAETNLKTFNTSTDHENIYIHL</sequence>
<evidence type="ECO:0000256" key="1">
    <source>
        <dbReference type="ARBA" id="ARBA00022714"/>
    </source>
</evidence>
<dbReference type="InterPro" id="IPR005805">
    <property type="entry name" value="Rieske_Fe-S_prot_C"/>
</dbReference>
<evidence type="ECO:0000256" key="5">
    <source>
        <dbReference type="ARBA" id="ARBA00023157"/>
    </source>
</evidence>
<protein>
    <recommendedName>
        <fullName evidence="7">Rieske domain-containing protein</fullName>
    </recommendedName>
</protein>
<comment type="caution">
    <text evidence="8">The sequence shown here is derived from an EMBL/GenBank/DDBJ whole genome shotgun (WGS) entry which is preliminary data.</text>
</comment>
<evidence type="ECO:0000256" key="3">
    <source>
        <dbReference type="ARBA" id="ARBA00023004"/>
    </source>
</evidence>